<feature type="domain" description="Beta-xylosidase C-terminal Concanavalin A-like" evidence="1">
    <location>
        <begin position="15"/>
        <end position="176"/>
    </location>
</feature>
<gene>
    <name evidence="2" type="ORF">GXM18_02880</name>
</gene>
<name>A0ABX6J6U3_9FIRM</name>
<evidence type="ECO:0000259" key="1">
    <source>
        <dbReference type="Pfam" id="PF17851"/>
    </source>
</evidence>
<dbReference type="Pfam" id="PF17851">
    <property type="entry name" value="GH43_C2"/>
    <property type="match status" value="1"/>
</dbReference>
<sequence>MDADLCAFDACICGTQSRTPLNRVSILARKLTSLHVRITTKMEFQPEIYQHSAGLILYYDNMNYINLRKYYSQTLGQSALSVVSLENGVKTEYVDTRIPVKDVPVYLRLYVDGRESWFEWSYEGTAYQKIGRIFHTAHFSDEYCKYGEFTGTMAGLTCADRMFHRHYADFDFFEYKKYLNGDLPGPFFVA</sequence>
<dbReference type="Proteomes" id="UP000464715">
    <property type="component" value="Chromosome"/>
</dbReference>
<evidence type="ECO:0000313" key="3">
    <source>
        <dbReference type="Proteomes" id="UP000464715"/>
    </source>
</evidence>
<dbReference type="SUPFAM" id="SSF49899">
    <property type="entry name" value="Concanavalin A-like lectins/glucanases"/>
    <property type="match status" value="1"/>
</dbReference>
<dbReference type="Gene3D" id="2.60.120.200">
    <property type="match status" value="1"/>
</dbReference>
<dbReference type="EMBL" id="CP048626">
    <property type="protein sequence ID" value="QIB53900.1"/>
    <property type="molecule type" value="Genomic_DNA"/>
</dbReference>
<reference evidence="2 3" key="1">
    <citation type="submission" date="2020-02" db="EMBL/GenBank/DDBJ databases">
        <title>Complete genome sequence of Blautia producta JCM 1471(T).</title>
        <authorList>
            <person name="Tourlousse D.M."/>
            <person name="Sakamoto M."/>
            <person name="Miura T."/>
            <person name="Narita K."/>
            <person name="Ohashi A."/>
            <person name="Uchino Y."/>
            <person name="Yamazoe A."/>
            <person name="Kameyama K."/>
            <person name="Terauchi J."/>
            <person name="Ohkuma M."/>
            <person name="Kawasaki H."/>
            <person name="Sekiguchi Y."/>
        </authorList>
    </citation>
    <scope>NUCLEOTIDE SEQUENCE [LARGE SCALE GENOMIC DNA]</scope>
    <source>
        <strain evidence="2 3">JCM 1471</strain>
    </source>
</reference>
<proteinExistence type="predicted"/>
<evidence type="ECO:0000313" key="2">
    <source>
        <dbReference type="EMBL" id="QIB53900.1"/>
    </source>
</evidence>
<dbReference type="RefSeq" id="WP_161626215.1">
    <property type="nucleotide sequence ID" value="NZ_AUUC01000012.1"/>
</dbReference>
<keyword evidence="3" id="KW-1185">Reference proteome</keyword>
<protein>
    <recommendedName>
        <fullName evidence="1">Beta-xylosidase C-terminal Concanavalin A-like domain-containing protein</fullName>
    </recommendedName>
</protein>
<dbReference type="InterPro" id="IPR041542">
    <property type="entry name" value="GH43_C2"/>
</dbReference>
<accession>A0ABX6J6U3</accession>
<organism evidence="2 3">
    <name type="scientific">Blautia producta ATCC 27340 = DSM 2950</name>
    <dbReference type="NCBI Taxonomy" id="1121114"/>
    <lineage>
        <taxon>Bacteria</taxon>
        <taxon>Bacillati</taxon>
        <taxon>Bacillota</taxon>
        <taxon>Clostridia</taxon>
        <taxon>Lachnospirales</taxon>
        <taxon>Lachnospiraceae</taxon>
        <taxon>Blautia</taxon>
    </lineage>
</organism>
<dbReference type="GeneID" id="75050935"/>
<dbReference type="InterPro" id="IPR013320">
    <property type="entry name" value="ConA-like_dom_sf"/>
</dbReference>